<gene>
    <name evidence="2" type="ORF">HCB35_17440</name>
</gene>
<organism evidence="2 3">
    <name type="scientific">Listeria booriae</name>
    <dbReference type="NCBI Taxonomy" id="1552123"/>
    <lineage>
        <taxon>Bacteria</taxon>
        <taxon>Bacillati</taxon>
        <taxon>Bacillota</taxon>
        <taxon>Bacilli</taxon>
        <taxon>Bacillales</taxon>
        <taxon>Listeriaceae</taxon>
        <taxon>Listeria</taxon>
    </lineage>
</organism>
<comment type="caution">
    <text evidence="2">The sequence shown here is derived from an EMBL/GenBank/DDBJ whole genome shotgun (WGS) entry which is preliminary data.</text>
</comment>
<evidence type="ECO:0000313" key="2">
    <source>
        <dbReference type="EMBL" id="MBC2242261.1"/>
    </source>
</evidence>
<protein>
    <submittedName>
        <fullName evidence="2">Uncharacterized protein</fullName>
    </submittedName>
</protein>
<dbReference type="RefSeq" id="WP_185541810.1">
    <property type="nucleotide sequence ID" value="NZ_JAARZA010000011.1"/>
</dbReference>
<dbReference type="AlphaFoldDB" id="A0A842FEM3"/>
<feature type="region of interest" description="Disordered" evidence="1">
    <location>
        <begin position="1"/>
        <end position="26"/>
    </location>
</feature>
<dbReference type="Proteomes" id="UP000553016">
    <property type="component" value="Unassembled WGS sequence"/>
</dbReference>
<evidence type="ECO:0000313" key="3">
    <source>
        <dbReference type="Proteomes" id="UP000553016"/>
    </source>
</evidence>
<evidence type="ECO:0000256" key="1">
    <source>
        <dbReference type="SAM" id="MobiDB-lite"/>
    </source>
</evidence>
<feature type="compositionally biased region" description="Basic and acidic residues" evidence="1">
    <location>
        <begin position="1"/>
        <end position="13"/>
    </location>
</feature>
<name>A0A842FEM3_9LIST</name>
<feature type="compositionally biased region" description="Basic residues" evidence="1">
    <location>
        <begin position="14"/>
        <end position="25"/>
    </location>
</feature>
<proteinExistence type="predicted"/>
<dbReference type="EMBL" id="JAARZA010000011">
    <property type="protein sequence ID" value="MBC2242261.1"/>
    <property type="molecule type" value="Genomic_DNA"/>
</dbReference>
<accession>A0A842FEM3</accession>
<reference evidence="2 3" key="1">
    <citation type="submission" date="2020-03" db="EMBL/GenBank/DDBJ databases">
        <title>Soil Listeria distribution.</title>
        <authorList>
            <person name="Liao J."/>
            <person name="Wiedmann M."/>
        </authorList>
    </citation>
    <scope>NUCLEOTIDE SEQUENCE [LARGE SCALE GENOMIC DNA]</scope>
    <source>
        <strain evidence="2 3">FSL L7-0149</strain>
    </source>
</reference>
<sequence length="157" mass="18484">MSEKEYKTTEAQRRAQKKWRERNRKREALQSAKRAGIFFIKNHAIPADLEQFKQAVEAREKDIESARVAIKDFQTMTPVIFELFCEVLAFEDGTKTLNQMAAEGRINLEMVVNFGKECLKDVSDMWGNLDKMDYEELESIKEFKRWINKYEKDMGGM</sequence>